<evidence type="ECO:0000256" key="3">
    <source>
        <dbReference type="ARBA" id="ARBA00022827"/>
    </source>
</evidence>
<evidence type="ECO:0000256" key="2">
    <source>
        <dbReference type="ARBA" id="ARBA00022630"/>
    </source>
</evidence>
<evidence type="ECO:0000256" key="1">
    <source>
        <dbReference type="ARBA" id="ARBA00001974"/>
    </source>
</evidence>
<dbReference type="AlphaFoldDB" id="A0A645DC70"/>
<proteinExistence type="predicted"/>
<dbReference type="PANTHER" id="PTHR43400:SF7">
    <property type="entry name" value="FAD-DEPENDENT OXIDOREDUCTASE 2 FAD BINDING DOMAIN-CONTAINING PROTEIN"/>
    <property type="match status" value="1"/>
</dbReference>
<keyword evidence="2" id="KW-0285">Flavoprotein</keyword>
<keyword evidence="3" id="KW-0274">FAD</keyword>
<evidence type="ECO:0000313" key="6">
    <source>
        <dbReference type="EMBL" id="MPM86974.1"/>
    </source>
</evidence>
<dbReference type="Gene3D" id="3.90.700.10">
    <property type="entry name" value="Succinate dehydrogenase/fumarate reductase flavoprotein, catalytic domain"/>
    <property type="match status" value="1"/>
</dbReference>
<dbReference type="PANTHER" id="PTHR43400">
    <property type="entry name" value="FUMARATE REDUCTASE"/>
    <property type="match status" value="1"/>
</dbReference>
<evidence type="ECO:0000259" key="5">
    <source>
        <dbReference type="Pfam" id="PF00890"/>
    </source>
</evidence>
<protein>
    <submittedName>
        <fullName evidence="6">Fumarate reductase flavoprotein subunit</fullName>
        <ecNumber evidence="6">1.3.5.4</ecNumber>
    </submittedName>
</protein>
<dbReference type="SUPFAM" id="SSF51905">
    <property type="entry name" value="FAD/NAD(P)-binding domain"/>
    <property type="match status" value="1"/>
</dbReference>
<dbReference type="GO" id="GO:0016491">
    <property type="term" value="F:oxidoreductase activity"/>
    <property type="evidence" value="ECO:0007669"/>
    <property type="project" value="UniProtKB-KW"/>
</dbReference>
<dbReference type="Pfam" id="PF00890">
    <property type="entry name" value="FAD_binding_2"/>
    <property type="match status" value="1"/>
</dbReference>
<dbReference type="EC" id="1.3.5.4" evidence="6"/>
<name>A0A645DC70_9ZZZZ</name>
<dbReference type="EMBL" id="VSSQ01034893">
    <property type="protein sequence ID" value="MPM86974.1"/>
    <property type="molecule type" value="Genomic_DNA"/>
</dbReference>
<reference evidence="6" key="1">
    <citation type="submission" date="2019-08" db="EMBL/GenBank/DDBJ databases">
        <authorList>
            <person name="Kucharzyk K."/>
            <person name="Murdoch R.W."/>
            <person name="Higgins S."/>
            <person name="Loffler F."/>
        </authorList>
    </citation>
    <scope>NUCLEOTIDE SEQUENCE</scope>
</reference>
<evidence type="ECO:0000256" key="4">
    <source>
        <dbReference type="ARBA" id="ARBA00023002"/>
    </source>
</evidence>
<feature type="domain" description="FAD-dependent oxidoreductase 2 FAD-binding" evidence="5">
    <location>
        <begin position="15"/>
        <end position="191"/>
    </location>
</feature>
<dbReference type="SUPFAM" id="SSF56425">
    <property type="entry name" value="Succinate dehydrogenase/fumarate reductase flavoprotein, catalytic domain"/>
    <property type="match status" value="1"/>
</dbReference>
<comment type="cofactor">
    <cofactor evidence="1">
        <name>FAD</name>
        <dbReference type="ChEBI" id="CHEBI:57692"/>
    </cofactor>
</comment>
<gene>
    <name evidence="6" type="primary">ifcA_18</name>
    <name evidence="6" type="ORF">SDC9_134067</name>
</gene>
<dbReference type="InterPro" id="IPR036188">
    <property type="entry name" value="FAD/NAD-bd_sf"/>
</dbReference>
<dbReference type="InterPro" id="IPR050315">
    <property type="entry name" value="FAD-oxidoreductase_2"/>
</dbReference>
<organism evidence="6">
    <name type="scientific">bioreactor metagenome</name>
    <dbReference type="NCBI Taxonomy" id="1076179"/>
    <lineage>
        <taxon>unclassified sequences</taxon>
        <taxon>metagenomes</taxon>
        <taxon>ecological metagenomes</taxon>
    </lineage>
</organism>
<dbReference type="Gene3D" id="3.50.50.60">
    <property type="entry name" value="FAD/NAD(P)-binding domain"/>
    <property type="match status" value="1"/>
</dbReference>
<sequence>MTKYPARDVNGTSQVIFVNKEGKRFVKEDGRRDDICKGVLAQTDSMFYILESGDGKDYVDITDPAWRSADGFTFDYLKDNGYILVADTLEDMAAQIGCTPADLQATVDTFNTAVETGKDELGRTLFDCKLENGPWVATARQACVHHTMGGVTIDTLGHVLDADGNIIAGLVACGEVTGGIHGANRLGGNAVVDTVVFGKLAGETLAKGN</sequence>
<dbReference type="InterPro" id="IPR003953">
    <property type="entry name" value="FAD-dep_OxRdtase_2_FAD-bd"/>
</dbReference>
<accession>A0A645DC70</accession>
<comment type="caution">
    <text evidence="6">The sequence shown here is derived from an EMBL/GenBank/DDBJ whole genome shotgun (WGS) entry which is preliminary data.</text>
</comment>
<dbReference type="InterPro" id="IPR027477">
    <property type="entry name" value="Succ_DH/fumarate_Rdtase_cat_sf"/>
</dbReference>
<keyword evidence="4 6" id="KW-0560">Oxidoreductase</keyword>